<reference evidence="8 9" key="1">
    <citation type="submission" date="2021-02" db="EMBL/GenBank/DDBJ databases">
        <title>Plant Genome Project.</title>
        <authorList>
            <person name="Zhang R.-G."/>
        </authorList>
    </citation>
    <scope>NUCLEOTIDE SEQUENCE [LARGE SCALE GENOMIC DNA]</scope>
    <source>
        <tissue evidence="8">Leaves</tissue>
    </source>
</reference>
<dbReference type="Pfam" id="PF00319">
    <property type="entry name" value="SRF-TF"/>
    <property type="match status" value="1"/>
</dbReference>
<keyword evidence="5" id="KW-0539">Nucleus</keyword>
<evidence type="ECO:0000256" key="6">
    <source>
        <dbReference type="SAM" id="Coils"/>
    </source>
</evidence>
<proteinExistence type="predicted"/>
<dbReference type="InterPro" id="IPR050142">
    <property type="entry name" value="MADS-box/MEF2_TF"/>
</dbReference>
<dbReference type="PRINTS" id="PR00404">
    <property type="entry name" value="MADSDOMAIN"/>
</dbReference>
<dbReference type="InterPro" id="IPR002100">
    <property type="entry name" value="TF_MADSbox"/>
</dbReference>
<dbReference type="Gene3D" id="3.40.1810.10">
    <property type="entry name" value="Transcription factor, MADS-box"/>
    <property type="match status" value="1"/>
</dbReference>
<dbReference type="SMART" id="SM00432">
    <property type="entry name" value="MADS"/>
    <property type="match status" value="1"/>
</dbReference>
<evidence type="ECO:0000256" key="4">
    <source>
        <dbReference type="ARBA" id="ARBA00023163"/>
    </source>
</evidence>
<organism evidence="8 9">
    <name type="scientific">Xanthoceras sorbifolium</name>
    <dbReference type="NCBI Taxonomy" id="99658"/>
    <lineage>
        <taxon>Eukaryota</taxon>
        <taxon>Viridiplantae</taxon>
        <taxon>Streptophyta</taxon>
        <taxon>Embryophyta</taxon>
        <taxon>Tracheophyta</taxon>
        <taxon>Spermatophyta</taxon>
        <taxon>Magnoliopsida</taxon>
        <taxon>eudicotyledons</taxon>
        <taxon>Gunneridae</taxon>
        <taxon>Pentapetalae</taxon>
        <taxon>rosids</taxon>
        <taxon>malvids</taxon>
        <taxon>Sapindales</taxon>
        <taxon>Sapindaceae</taxon>
        <taxon>Xanthoceroideae</taxon>
        <taxon>Xanthoceras</taxon>
    </lineage>
</organism>
<evidence type="ECO:0000256" key="3">
    <source>
        <dbReference type="ARBA" id="ARBA00023125"/>
    </source>
</evidence>
<evidence type="ECO:0000259" key="7">
    <source>
        <dbReference type="PROSITE" id="PS50066"/>
    </source>
</evidence>
<evidence type="ECO:0000256" key="1">
    <source>
        <dbReference type="ARBA" id="ARBA00004123"/>
    </source>
</evidence>
<dbReference type="InterPro" id="IPR036879">
    <property type="entry name" value="TF_MADSbox_sf"/>
</dbReference>
<feature type="domain" description="MADS-box" evidence="7">
    <location>
        <begin position="1"/>
        <end position="61"/>
    </location>
</feature>
<evidence type="ECO:0000256" key="2">
    <source>
        <dbReference type="ARBA" id="ARBA00023015"/>
    </source>
</evidence>
<keyword evidence="2" id="KW-0805">Transcription regulation</keyword>
<sequence>MGRKRLQLKKIDKTTSLQITYSKRKEGLIRKIKELSVLCDTDAGLLMFSPAGKLSCTSSSGRIEDIFLRYINEPDELQGSIENEESLRRRLKHSKCEGEILELLETIYQPDVRRINSIHEAVEHERHLTDAIQRIAKQKEKLQDREKNHFKVPKHAELQSVRILDRSRTTEGPVSYGRMRNPLMDENRWEETCLPTGPPQLGTDDLNNQSLWNFSTPSAWSAPNPLANFNKGHASQVFGQGFPF</sequence>
<dbReference type="SUPFAM" id="SSF55455">
    <property type="entry name" value="SRF-like"/>
    <property type="match status" value="1"/>
</dbReference>
<comment type="subcellular location">
    <subcellularLocation>
        <location evidence="1">Nucleus</location>
    </subcellularLocation>
</comment>
<name>A0ABQ8IJC2_9ROSI</name>
<feature type="coiled-coil region" evidence="6">
    <location>
        <begin position="121"/>
        <end position="148"/>
    </location>
</feature>
<accession>A0ABQ8IJC2</accession>
<gene>
    <name evidence="8" type="ORF">JRO89_XS01G0152500</name>
</gene>
<keyword evidence="3" id="KW-0238">DNA-binding</keyword>
<dbReference type="EMBL" id="JAFEMO010000001">
    <property type="protein sequence ID" value="KAH7576801.1"/>
    <property type="molecule type" value="Genomic_DNA"/>
</dbReference>
<keyword evidence="9" id="KW-1185">Reference proteome</keyword>
<comment type="caution">
    <text evidence="8">The sequence shown here is derived from an EMBL/GenBank/DDBJ whole genome shotgun (WGS) entry which is preliminary data.</text>
</comment>
<evidence type="ECO:0000313" key="9">
    <source>
        <dbReference type="Proteomes" id="UP000827721"/>
    </source>
</evidence>
<dbReference type="Proteomes" id="UP000827721">
    <property type="component" value="Unassembled WGS sequence"/>
</dbReference>
<protein>
    <recommendedName>
        <fullName evidence="7">MADS-box domain-containing protein</fullName>
    </recommendedName>
</protein>
<keyword evidence="4" id="KW-0804">Transcription</keyword>
<keyword evidence="6" id="KW-0175">Coiled coil</keyword>
<evidence type="ECO:0000313" key="8">
    <source>
        <dbReference type="EMBL" id="KAH7576801.1"/>
    </source>
</evidence>
<dbReference type="PANTHER" id="PTHR48019">
    <property type="entry name" value="SERUM RESPONSE FACTOR HOMOLOG"/>
    <property type="match status" value="1"/>
</dbReference>
<dbReference type="PROSITE" id="PS50066">
    <property type="entry name" value="MADS_BOX_2"/>
    <property type="match status" value="1"/>
</dbReference>
<evidence type="ECO:0000256" key="5">
    <source>
        <dbReference type="ARBA" id="ARBA00023242"/>
    </source>
</evidence>